<dbReference type="AlphaFoldDB" id="A0A1N7SL83"/>
<protein>
    <submittedName>
        <fullName evidence="1">Uncharacterized protein</fullName>
    </submittedName>
</protein>
<gene>
    <name evidence="1" type="ORF">BN2476_630017</name>
</gene>
<organism evidence="1 2">
    <name type="scientific">Paraburkholderia piptadeniae</name>
    <dbReference type="NCBI Taxonomy" id="1701573"/>
    <lineage>
        <taxon>Bacteria</taxon>
        <taxon>Pseudomonadati</taxon>
        <taxon>Pseudomonadota</taxon>
        <taxon>Betaproteobacteria</taxon>
        <taxon>Burkholderiales</taxon>
        <taxon>Burkholderiaceae</taxon>
        <taxon>Paraburkholderia</taxon>
    </lineage>
</organism>
<evidence type="ECO:0000313" key="1">
    <source>
        <dbReference type="EMBL" id="SIT48140.1"/>
    </source>
</evidence>
<dbReference type="Proteomes" id="UP000195569">
    <property type="component" value="Unassembled WGS sequence"/>
</dbReference>
<evidence type="ECO:0000313" key="2">
    <source>
        <dbReference type="Proteomes" id="UP000195569"/>
    </source>
</evidence>
<name>A0A1N7SL83_9BURK</name>
<keyword evidence="2" id="KW-1185">Reference proteome</keyword>
<dbReference type="EMBL" id="CYGY02000063">
    <property type="protein sequence ID" value="SIT48140.1"/>
    <property type="molecule type" value="Genomic_DNA"/>
</dbReference>
<comment type="caution">
    <text evidence="1">The sequence shown here is derived from an EMBL/GenBank/DDBJ whole genome shotgun (WGS) entry which is preliminary data.</text>
</comment>
<sequence length="237" mass="26476">MRDSHFMFMSLFAAVDSVQSINLAAKLALIHDRWQPRMVAEMNDLLHLARPSGSLRVPDSARTQRSLWQVPAAFRFQGERGPPCRRRIVLAFGTLIYMSRRASACPQSDLPCGRWRPETPDYNRLSSAYRHTLCATDTTEFHCGASHATVLAQRLGWGCGLLRRSMATRRSALLRYGAGCADVSRGRFRVLSARWQHRVYRARGLSGQDPRLPNRAGRDRSAAVVIRGRARSGGAGA</sequence>
<reference evidence="1" key="1">
    <citation type="submission" date="2016-12" db="EMBL/GenBank/DDBJ databases">
        <authorList>
            <person name="Moulin L."/>
        </authorList>
    </citation>
    <scope>NUCLEOTIDE SEQUENCE [LARGE SCALE GENOMIC DNA]</scope>
    <source>
        <strain evidence="1">STM 7183</strain>
    </source>
</reference>
<proteinExistence type="predicted"/>
<accession>A0A1N7SL83</accession>